<accession>A0ABS5AIF5</accession>
<evidence type="ECO:0000313" key="4">
    <source>
        <dbReference type="Proteomes" id="UP001519363"/>
    </source>
</evidence>
<proteinExistence type="predicted"/>
<evidence type="ECO:0000256" key="2">
    <source>
        <dbReference type="SAM" id="SignalP"/>
    </source>
</evidence>
<evidence type="ECO:0008006" key="5">
    <source>
        <dbReference type="Google" id="ProtNLM"/>
    </source>
</evidence>
<dbReference type="EMBL" id="JAGIOO010000001">
    <property type="protein sequence ID" value="MBP2476360.1"/>
    <property type="molecule type" value="Genomic_DNA"/>
</dbReference>
<organism evidence="3 4">
    <name type="scientific">Crossiella equi</name>
    <dbReference type="NCBI Taxonomy" id="130796"/>
    <lineage>
        <taxon>Bacteria</taxon>
        <taxon>Bacillati</taxon>
        <taxon>Actinomycetota</taxon>
        <taxon>Actinomycetes</taxon>
        <taxon>Pseudonocardiales</taxon>
        <taxon>Pseudonocardiaceae</taxon>
        <taxon>Crossiella</taxon>
    </lineage>
</organism>
<protein>
    <recommendedName>
        <fullName evidence="5">Secreted protein</fullName>
    </recommendedName>
</protein>
<feature type="region of interest" description="Disordered" evidence="1">
    <location>
        <begin position="60"/>
        <end position="82"/>
    </location>
</feature>
<name>A0ABS5AIF5_9PSEU</name>
<comment type="caution">
    <text evidence="3">The sequence shown here is derived from an EMBL/GenBank/DDBJ whole genome shotgun (WGS) entry which is preliminary data.</text>
</comment>
<sequence>MSRAVRSSGVLPLVAAVSTAVALTGAAVFTVVRVGCQDPAEYKTHNGVVELIGGCVEKDDLPVGPPQTTAPVKPQEQEPAGV</sequence>
<evidence type="ECO:0000313" key="3">
    <source>
        <dbReference type="EMBL" id="MBP2476360.1"/>
    </source>
</evidence>
<keyword evidence="4" id="KW-1185">Reference proteome</keyword>
<evidence type="ECO:0000256" key="1">
    <source>
        <dbReference type="SAM" id="MobiDB-lite"/>
    </source>
</evidence>
<dbReference type="RefSeq" id="WP_086781734.1">
    <property type="nucleotide sequence ID" value="NZ_JAGIOO010000001.1"/>
</dbReference>
<dbReference type="Proteomes" id="UP001519363">
    <property type="component" value="Unassembled WGS sequence"/>
</dbReference>
<keyword evidence="2" id="KW-0732">Signal</keyword>
<feature type="signal peptide" evidence="2">
    <location>
        <begin position="1"/>
        <end position="22"/>
    </location>
</feature>
<feature type="chain" id="PRO_5046621792" description="Secreted protein" evidence="2">
    <location>
        <begin position="23"/>
        <end position="82"/>
    </location>
</feature>
<reference evidence="3 4" key="1">
    <citation type="submission" date="2021-03" db="EMBL/GenBank/DDBJ databases">
        <title>Sequencing the genomes of 1000 actinobacteria strains.</title>
        <authorList>
            <person name="Klenk H.-P."/>
        </authorList>
    </citation>
    <scope>NUCLEOTIDE SEQUENCE [LARGE SCALE GENOMIC DNA]</scope>
    <source>
        <strain evidence="3 4">DSM 44580</strain>
    </source>
</reference>
<gene>
    <name evidence="3" type="ORF">JOF53_005232</name>
</gene>